<evidence type="ECO:0000256" key="4">
    <source>
        <dbReference type="ARBA" id="ARBA00022927"/>
    </source>
</evidence>
<dbReference type="GO" id="GO:0015031">
    <property type="term" value="P:protein transport"/>
    <property type="evidence" value="ECO:0007669"/>
    <property type="project" value="UniProtKB-KW"/>
</dbReference>
<comment type="caution">
    <text evidence="9">The sequence shown here is derived from an EMBL/GenBank/DDBJ whole genome shotgun (WGS) entry which is preliminary data.</text>
</comment>
<accession>A0A5K1UEC9</accession>
<dbReference type="InterPro" id="IPR024602">
    <property type="entry name" value="COG_su2_N"/>
</dbReference>
<dbReference type="EMBL" id="BDEQ01000001">
    <property type="protein sequence ID" value="GAT94222.1"/>
    <property type="molecule type" value="Genomic_DNA"/>
</dbReference>
<evidence type="ECO:0000256" key="3">
    <source>
        <dbReference type="ARBA" id="ARBA00022448"/>
    </source>
</evidence>
<evidence type="ECO:0000256" key="1">
    <source>
        <dbReference type="ARBA" id="ARBA00004395"/>
    </source>
</evidence>
<dbReference type="VEuPathDB" id="AmoebaDB:KM1_086200"/>
<dbReference type="Proteomes" id="UP000078387">
    <property type="component" value="Unassembled WGS sequence"/>
</dbReference>
<protein>
    <recommendedName>
        <fullName evidence="2">Conserved oligomeric Golgi complex subunit 2</fullName>
    </recommendedName>
    <alternativeName>
        <fullName evidence="7">Component of oligomeric Golgi complex 2</fullName>
    </alternativeName>
</protein>
<dbReference type="AlphaFoldDB" id="A0A5K1UEC9"/>
<evidence type="ECO:0000256" key="7">
    <source>
        <dbReference type="ARBA" id="ARBA00031344"/>
    </source>
</evidence>
<keyword evidence="4" id="KW-0653">Protein transport</keyword>
<gene>
    <name evidence="9" type="ORF">CL6EHI_137750</name>
</gene>
<reference evidence="9 10" key="1">
    <citation type="submission" date="2016-05" db="EMBL/GenBank/DDBJ databases">
        <title>First whole genome sequencing of Entamoeba histolytica HM1:IMSS-clone-6.</title>
        <authorList>
            <person name="Mukherjee Avik.K."/>
            <person name="Izumyama S."/>
            <person name="Nakada-Tsukui K."/>
            <person name="Nozaki T."/>
        </authorList>
    </citation>
    <scope>NUCLEOTIDE SEQUENCE [LARGE SCALE GENOMIC DNA]</scope>
    <source>
        <strain evidence="9 10">HM1:IMSS clone 6</strain>
    </source>
</reference>
<dbReference type="VEuPathDB" id="AmoebaDB:EHI8A_046120"/>
<evidence type="ECO:0000256" key="2">
    <source>
        <dbReference type="ARBA" id="ARBA00020977"/>
    </source>
</evidence>
<dbReference type="VEuPathDB" id="AmoebaDB:EHI7A_046820"/>
<evidence type="ECO:0000256" key="6">
    <source>
        <dbReference type="ARBA" id="ARBA00023136"/>
    </source>
</evidence>
<dbReference type="GO" id="GO:0000139">
    <property type="term" value="C:Golgi membrane"/>
    <property type="evidence" value="ECO:0007669"/>
    <property type="project" value="UniProtKB-SubCell"/>
</dbReference>
<keyword evidence="6" id="KW-0472">Membrane</keyword>
<dbReference type="Pfam" id="PF06148">
    <property type="entry name" value="COG2_N"/>
    <property type="match status" value="1"/>
</dbReference>
<evidence type="ECO:0000313" key="9">
    <source>
        <dbReference type="EMBL" id="GAT94222.1"/>
    </source>
</evidence>
<dbReference type="VEuPathDB" id="AmoebaDB:EHI5A_073540"/>
<proteinExistence type="predicted"/>
<dbReference type="VEuPathDB" id="AmoebaDB:EHI_137750"/>
<feature type="domain" description="Conserved oligomeric Golgi complex subunit 2 N-terminal" evidence="8">
    <location>
        <begin position="17"/>
        <end position="80"/>
    </location>
</feature>
<organism evidence="9 10">
    <name type="scientific">Entamoeba histolytica</name>
    <dbReference type="NCBI Taxonomy" id="5759"/>
    <lineage>
        <taxon>Eukaryota</taxon>
        <taxon>Amoebozoa</taxon>
        <taxon>Evosea</taxon>
        <taxon>Archamoebae</taxon>
        <taxon>Mastigamoebida</taxon>
        <taxon>Entamoebidae</taxon>
        <taxon>Entamoeba</taxon>
    </lineage>
</organism>
<name>A0A5K1UEC9_ENTHI</name>
<dbReference type="OMA" id="IHEEQME"/>
<evidence type="ECO:0000259" key="8">
    <source>
        <dbReference type="Pfam" id="PF06148"/>
    </source>
</evidence>
<keyword evidence="3" id="KW-0813">Transport</keyword>
<evidence type="ECO:0000256" key="5">
    <source>
        <dbReference type="ARBA" id="ARBA00023034"/>
    </source>
</evidence>
<comment type="subcellular location">
    <subcellularLocation>
        <location evidence="1">Golgi apparatus membrane</location>
        <topology evidence="1">Peripheral membrane protein</topology>
    </subcellularLocation>
</comment>
<evidence type="ECO:0000313" key="10">
    <source>
        <dbReference type="Proteomes" id="UP000078387"/>
    </source>
</evidence>
<sequence>MTTTSREQILKYITDYNEFDVWECIGKCESDGDIDGIANELQEYKNKNSNALIELINTRFEDLVFLSKTLSEIKEVTNEIKYPMKVLEKQTSDKIKLIKLEIEEVVNELTQKQVHEEEMEKQKIEMQIMNCYKRLKNNLIQPKSVEQVETACYQLEMLKYLIHCHNEAECAEKISRSFTDIENTIHTLLENFLLEYATTNDQEKIEICSNCYHLLGEMDLSQNIQTK</sequence>
<keyword evidence="5" id="KW-0333">Golgi apparatus</keyword>